<dbReference type="Pfam" id="PF03323">
    <property type="entry name" value="GerA"/>
    <property type="match status" value="1"/>
</dbReference>
<evidence type="ECO:0000256" key="6">
    <source>
        <dbReference type="SAM" id="Phobius"/>
    </source>
</evidence>
<dbReference type="Proteomes" id="UP000252100">
    <property type="component" value="Chromosome"/>
</dbReference>
<sequence>MTDRLYERRRHLKDDHMSFLLMKKKYQQQTPKTISGNLEDTIRLIQDQLGQNEDFVTRRFHVFGTYSAVMFYFSDLVDQATINTDILKPFMDTPSDLNPQKIKKEQLLDVLLNETLYHSDAELEDQLDTLVQELLRGKTVIAVEGLDQVIQIATTFLEKRAIDQPATEQTILGAREGFIEALDTNIALLRYRLETPDFRVKSLRFGRLSQSKAAICYLDGTTDQWFVEEVENRLSRVDIDHLPDIGYIEQFIEDNTYSPFPQVLTTERPDKTVSNLVEGRVAILLDGSPFALLMPIVWNQLYQTSEDYSNRFLMGNFIRMIRTLALVLSLVSTALYVAFIAFDPELLPTDFAVAVASGRAGVPYPAIVEVLLMELAMEVLREATIRLPTQVGAALSIVGVLIVGEAAVQASIASPITVVVVALATIASFATPSYSASFSLRMLRFPIIILAGMFGLYGIVIAIVFIFNHMLSLRSFGVPYMSPVSPGNAQGWKDVVFRAPLWELIKRPSFLHPPDRERVDREDARQMSKKTTRD</sequence>
<dbReference type="PANTHER" id="PTHR22550">
    <property type="entry name" value="SPORE GERMINATION PROTEIN"/>
    <property type="match status" value="1"/>
</dbReference>
<feature type="transmembrane region" description="Helical" evidence="6">
    <location>
        <begin position="416"/>
        <end position="435"/>
    </location>
</feature>
<protein>
    <submittedName>
        <fullName evidence="7">Spore germination protein</fullName>
    </submittedName>
</protein>
<dbReference type="InterPro" id="IPR050768">
    <property type="entry name" value="UPF0353/GerABKA_families"/>
</dbReference>
<comment type="similarity">
    <text evidence="2 4">Belongs to the GerABKA family.</text>
</comment>
<feature type="region of interest" description="Disordered" evidence="5">
    <location>
        <begin position="514"/>
        <end position="534"/>
    </location>
</feature>
<evidence type="ECO:0000313" key="7">
    <source>
        <dbReference type="EMBL" id="AXF56353.1"/>
    </source>
</evidence>
<comment type="subcellular location">
    <subcellularLocation>
        <location evidence="4">Cell membrane</location>
    </subcellularLocation>
    <subcellularLocation>
        <location evidence="1">Membrane</location>
        <topology evidence="1">Multi-pass membrane protein</topology>
    </subcellularLocation>
</comment>
<name>A0A345BZH2_9BACI</name>
<evidence type="ECO:0000256" key="3">
    <source>
        <dbReference type="ARBA" id="ARBA00023136"/>
    </source>
</evidence>
<keyword evidence="6" id="KW-1133">Transmembrane helix</keyword>
<proteinExistence type="inferred from homology"/>
<evidence type="ECO:0000256" key="5">
    <source>
        <dbReference type="SAM" id="MobiDB-lite"/>
    </source>
</evidence>
<evidence type="ECO:0000313" key="8">
    <source>
        <dbReference type="Proteomes" id="UP000252100"/>
    </source>
</evidence>
<dbReference type="KEGG" id="rue:DT065_10205"/>
<keyword evidence="3 4" id="KW-0472">Membrane</keyword>
<accession>A0A345BZH2</accession>
<dbReference type="GO" id="GO:0005886">
    <property type="term" value="C:plasma membrane"/>
    <property type="evidence" value="ECO:0007669"/>
    <property type="project" value="UniProtKB-SubCell"/>
</dbReference>
<keyword evidence="6" id="KW-0812">Transmembrane</keyword>
<dbReference type="InterPro" id="IPR004995">
    <property type="entry name" value="Spore_Ger"/>
</dbReference>
<dbReference type="PANTHER" id="PTHR22550:SF5">
    <property type="entry name" value="LEUCINE ZIPPER PROTEIN 4"/>
    <property type="match status" value="1"/>
</dbReference>
<dbReference type="EMBL" id="CP031092">
    <property type="protein sequence ID" value="AXF56353.1"/>
    <property type="molecule type" value="Genomic_DNA"/>
</dbReference>
<dbReference type="PIRSF" id="PIRSF005690">
    <property type="entry name" value="GerBA"/>
    <property type="match status" value="1"/>
</dbReference>
<keyword evidence="8" id="KW-1185">Reference proteome</keyword>
<evidence type="ECO:0000256" key="1">
    <source>
        <dbReference type="ARBA" id="ARBA00004141"/>
    </source>
</evidence>
<dbReference type="GO" id="GO:0009847">
    <property type="term" value="P:spore germination"/>
    <property type="evidence" value="ECO:0007669"/>
    <property type="project" value="UniProtKB-UniRule"/>
</dbReference>
<dbReference type="RefSeq" id="WP_114373062.1">
    <property type="nucleotide sequence ID" value="NZ_CP031092.1"/>
</dbReference>
<feature type="transmembrane region" description="Helical" evidence="6">
    <location>
        <begin position="321"/>
        <end position="342"/>
    </location>
</feature>
<dbReference type="OrthoDB" id="9772630at2"/>
<evidence type="ECO:0000256" key="4">
    <source>
        <dbReference type="PIRNR" id="PIRNR005690"/>
    </source>
</evidence>
<reference evidence="7 8" key="1">
    <citation type="journal article" date="2018" name="J. Microbiol.">
        <title>Salicibibacter kimchii gen. nov., sp. nov., a moderately halophilic and alkalitolerant bacterium in the family Bacillaceae, isolated from kimchi.</title>
        <authorList>
            <person name="Jang J.Y."/>
            <person name="Oh Y.J."/>
            <person name="Lim S.K."/>
            <person name="Park H.K."/>
            <person name="Lee C."/>
            <person name="Kim J.Y."/>
            <person name="Lee M.A."/>
            <person name="Choi H.J."/>
        </authorList>
    </citation>
    <scope>NUCLEOTIDE SEQUENCE [LARGE SCALE GENOMIC DNA]</scope>
    <source>
        <strain evidence="7 8">NKC1-1</strain>
    </source>
</reference>
<gene>
    <name evidence="7" type="ORF">DT065_10205</name>
</gene>
<organism evidence="7 8">
    <name type="scientific">Salicibibacter kimchii</name>
    <dbReference type="NCBI Taxonomy" id="2099786"/>
    <lineage>
        <taxon>Bacteria</taxon>
        <taxon>Bacillati</taxon>
        <taxon>Bacillota</taxon>
        <taxon>Bacilli</taxon>
        <taxon>Bacillales</taxon>
        <taxon>Bacillaceae</taxon>
        <taxon>Salicibibacter</taxon>
    </lineage>
</organism>
<feature type="transmembrane region" description="Helical" evidence="6">
    <location>
        <begin position="392"/>
        <end position="410"/>
    </location>
</feature>
<evidence type="ECO:0000256" key="2">
    <source>
        <dbReference type="ARBA" id="ARBA00005278"/>
    </source>
</evidence>
<feature type="transmembrane region" description="Helical" evidence="6">
    <location>
        <begin position="447"/>
        <end position="471"/>
    </location>
</feature>
<dbReference type="AlphaFoldDB" id="A0A345BZH2"/>